<dbReference type="SUPFAM" id="SSF63817">
    <property type="entry name" value="Sortase"/>
    <property type="match status" value="1"/>
</dbReference>
<keyword evidence="5" id="KW-1185">Reference proteome</keyword>
<dbReference type="AlphaFoldDB" id="E6MHV6"/>
<comment type="caution">
    <text evidence="4">The sequence shown here is derived from an EMBL/GenBank/DDBJ whole genome shotgun (WGS) entry which is preliminary data.</text>
</comment>
<keyword evidence="3" id="KW-0472">Membrane</keyword>
<dbReference type="HOGENOM" id="CLU_045680_1_1_9"/>
<evidence type="ECO:0000313" key="5">
    <source>
        <dbReference type="Proteomes" id="UP000004754"/>
    </source>
</evidence>
<evidence type="ECO:0000256" key="2">
    <source>
        <dbReference type="PIRSR" id="PIRSR605754-1"/>
    </source>
</evidence>
<feature type="transmembrane region" description="Helical" evidence="3">
    <location>
        <begin position="253"/>
        <end position="274"/>
    </location>
</feature>
<dbReference type="Pfam" id="PF04203">
    <property type="entry name" value="Sortase"/>
    <property type="match status" value="1"/>
</dbReference>
<accession>E6MHV6</accession>
<dbReference type="eggNOG" id="COG3764">
    <property type="taxonomic scope" value="Bacteria"/>
</dbReference>
<reference evidence="4 5" key="1">
    <citation type="submission" date="2010-12" db="EMBL/GenBank/DDBJ databases">
        <authorList>
            <person name="Muzny D."/>
            <person name="Qin X."/>
            <person name="Deng J."/>
            <person name="Jiang H."/>
            <person name="Liu Y."/>
            <person name="Qu J."/>
            <person name="Song X.-Z."/>
            <person name="Zhang L."/>
            <person name="Thornton R."/>
            <person name="Coyle M."/>
            <person name="Francisco L."/>
            <person name="Jackson L."/>
            <person name="Javaid M."/>
            <person name="Korchina V."/>
            <person name="Kovar C."/>
            <person name="Mata R."/>
            <person name="Mathew T."/>
            <person name="Ngo R."/>
            <person name="Nguyen L."/>
            <person name="Nguyen N."/>
            <person name="Okwuonu G."/>
            <person name="Ongeri F."/>
            <person name="Pham C."/>
            <person name="Simmons D."/>
            <person name="Wilczek-Boney K."/>
            <person name="Hale W."/>
            <person name="Jakkamsetti A."/>
            <person name="Pham P."/>
            <person name="Ruth R."/>
            <person name="San Lucas F."/>
            <person name="Warren J."/>
            <person name="Zhang J."/>
            <person name="Zhao Z."/>
            <person name="Zhou C."/>
            <person name="Zhu D."/>
            <person name="Lee S."/>
            <person name="Bess C."/>
            <person name="Blankenburg K."/>
            <person name="Forbes L."/>
            <person name="Fu Q."/>
            <person name="Gubbala S."/>
            <person name="Hirani K."/>
            <person name="Jayaseelan J.C."/>
            <person name="Lara F."/>
            <person name="Munidasa M."/>
            <person name="Palculict T."/>
            <person name="Patil S."/>
            <person name="Pu L.-L."/>
            <person name="Saada N."/>
            <person name="Tang L."/>
            <person name="Weissenberger G."/>
            <person name="Zhu Y."/>
            <person name="Hemphill L."/>
            <person name="Shang Y."/>
            <person name="Youmans B."/>
            <person name="Ayvaz T."/>
            <person name="Ross M."/>
            <person name="Santibanez J."/>
            <person name="Aqrawi P."/>
            <person name="Gross S."/>
            <person name="Joshi V."/>
            <person name="Fowler G."/>
            <person name="Nazareth L."/>
            <person name="Reid J."/>
            <person name="Worley K."/>
            <person name="Petrosino J."/>
            <person name="Highlander S."/>
            <person name="Gibbs R."/>
        </authorList>
    </citation>
    <scope>NUCLEOTIDE SEQUENCE [LARGE SCALE GENOMIC DNA]</scope>
    <source>
        <strain evidence="4 5">ATCC 23263</strain>
    </source>
</reference>
<dbReference type="InterPro" id="IPR005754">
    <property type="entry name" value="Sortase"/>
</dbReference>
<evidence type="ECO:0000256" key="1">
    <source>
        <dbReference type="ARBA" id="ARBA00022801"/>
    </source>
</evidence>
<evidence type="ECO:0000256" key="3">
    <source>
        <dbReference type="SAM" id="Phobius"/>
    </source>
</evidence>
<feature type="active site" description="Acyl-thioester intermediate" evidence="2">
    <location>
        <position position="218"/>
    </location>
</feature>
<gene>
    <name evidence="4" type="ORF">HMP0721_1661</name>
</gene>
<feature type="transmembrane region" description="Helical" evidence="3">
    <location>
        <begin position="12"/>
        <end position="33"/>
    </location>
</feature>
<name>E6MHV6_9FIRM</name>
<keyword evidence="3" id="KW-1133">Transmembrane helix</keyword>
<dbReference type="EMBL" id="AEQN01000022">
    <property type="protein sequence ID" value="EFV01280.1"/>
    <property type="molecule type" value="Genomic_DNA"/>
</dbReference>
<keyword evidence="1" id="KW-0378">Hydrolase</keyword>
<dbReference type="InterPro" id="IPR042002">
    <property type="entry name" value="Sortase_C"/>
</dbReference>
<dbReference type="NCBIfam" id="TIGR01076">
    <property type="entry name" value="sortase_fam"/>
    <property type="match status" value="1"/>
</dbReference>
<feature type="active site" description="Proton donor/acceptor" evidence="2">
    <location>
        <position position="156"/>
    </location>
</feature>
<dbReference type="GO" id="GO:0016787">
    <property type="term" value="F:hydrolase activity"/>
    <property type="evidence" value="ECO:0007669"/>
    <property type="project" value="UniProtKB-KW"/>
</dbReference>
<dbReference type="Proteomes" id="UP000004754">
    <property type="component" value="Unassembled WGS sequence"/>
</dbReference>
<evidence type="ECO:0000313" key="4">
    <source>
        <dbReference type="EMBL" id="EFV01280.1"/>
    </source>
</evidence>
<keyword evidence="3" id="KW-0812">Transmembrane</keyword>
<dbReference type="CDD" id="cd05827">
    <property type="entry name" value="Sortase_C"/>
    <property type="match status" value="1"/>
</dbReference>
<dbReference type="NCBIfam" id="NF033745">
    <property type="entry name" value="class_C_sortase"/>
    <property type="match status" value="1"/>
</dbReference>
<proteinExistence type="predicted"/>
<dbReference type="InterPro" id="IPR023365">
    <property type="entry name" value="Sortase_dom-sf"/>
</dbReference>
<protein>
    <submittedName>
        <fullName evidence="4">Sortase family protein</fullName>
    </submittedName>
</protein>
<dbReference type="STRING" id="887929.HMP0721_1661"/>
<dbReference type="Gene3D" id="2.40.260.10">
    <property type="entry name" value="Sortase"/>
    <property type="match status" value="1"/>
</dbReference>
<organism evidence="4 5">
    <name type="scientific">Pseudoramibacter alactolyticus ATCC 23263</name>
    <dbReference type="NCBI Taxonomy" id="887929"/>
    <lineage>
        <taxon>Bacteria</taxon>
        <taxon>Bacillati</taxon>
        <taxon>Bacillota</taxon>
        <taxon>Clostridia</taxon>
        <taxon>Eubacteriales</taxon>
        <taxon>Eubacteriaceae</taxon>
        <taxon>Pseudoramibacter</taxon>
    </lineage>
</organism>
<sequence>MERPMKKRQINFSNLLVLLLFLIGLSILLYPTVSNRWNAYISEQTIGAYNHGVQKMDHKDLDRAWEQAKAYNGTLNEPSVPDAFSIRDGIRDPYYEKLLNINRDGIMGYISIPSIHVKLPVYHYTTKAVMLKGAGHLLGSSLPVGGKGTHAVISAHRGLPSAKMFTDLNILKKGDHFFLHILDRVLAYKVDRIVTVKPEEVKSLAPVKGKDYATLVTCTPYGVNTHRLLVRGHRVAYSPKLEHRENRNRKFGFGHGILEALSAAAGMIGAWFLFKLYRKIQNK</sequence>